<proteinExistence type="predicted"/>
<evidence type="ECO:0000313" key="1">
    <source>
        <dbReference type="EMBL" id="KAE8994555.1"/>
    </source>
</evidence>
<protein>
    <submittedName>
        <fullName evidence="1">Uncharacterized protein</fullName>
    </submittedName>
</protein>
<gene>
    <name evidence="1" type="ORF">PF011_g16687</name>
</gene>
<name>A0A6A3JQ04_9STRA</name>
<dbReference type="Proteomes" id="UP000460718">
    <property type="component" value="Unassembled WGS sequence"/>
</dbReference>
<reference evidence="1 2" key="1">
    <citation type="submission" date="2018-09" db="EMBL/GenBank/DDBJ databases">
        <title>Genomic investigation of the strawberry pathogen Phytophthora fragariae indicates pathogenicity is determined by transcriptional variation in three key races.</title>
        <authorList>
            <person name="Adams T.M."/>
            <person name="Armitage A.D."/>
            <person name="Sobczyk M.K."/>
            <person name="Bates H.J."/>
            <person name="Dunwell J.M."/>
            <person name="Nellist C.F."/>
            <person name="Harrison R.J."/>
        </authorList>
    </citation>
    <scope>NUCLEOTIDE SEQUENCE [LARGE SCALE GENOMIC DNA]</scope>
    <source>
        <strain evidence="1 2">SCRP245</strain>
    </source>
</reference>
<sequence>MSSCLSAAAMAEPTWGLRTHGLLAFVQRSEHASTRTQGASLKQVHVSSSCEPRSLCSGTQYRTMYLRNTSSDQHWYCLSPAAAGNTILCSTIKSTLALRY</sequence>
<comment type="caution">
    <text evidence="1">The sequence shown here is derived from an EMBL/GenBank/DDBJ whole genome shotgun (WGS) entry which is preliminary data.</text>
</comment>
<accession>A0A6A3JQ04</accession>
<dbReference type="AlphaFoldDB" id="A0A6A3JQ04"/>
<dbReference type="EMBL" id="QXFW01001211">
    <property type="protein sequence ID" value="KAE8994555.1"/>
    <property type="molecule type" value="Genomic_DNA"/>
</dbReference>
<organism evidence="1 2">
    <name type="scientific">Phytophthora fragariae</name>
    <dbReference type="NCBI Taxonomy" id="53985"/>
    <lineage>
        <taxon>Eukaryota</taxon>
        <taxon>Sar</taxon>
        <taxon>Stramenopiles</taxon>
        <taxon>Oomycota</taxon>
        <taxon>Peronosporomycetes</taxon>
        <taxon>Peronosporales</taxon>
        <taxon>Peronosporaceae</taxon>
        <taxon>Phytophthora</taxon>
    </lineage>
</organism>
<evidence type="ECO:0000313" key="2">
    <source>
        <dbReference type="Proteomes" id="UP000460718"/>
    </source>
</evidence>